<evidence type="ECO:0000313" key="2">
    <source>
        <dbReference type="EMBL" id="GED27862.1"/>
    </source>
</evidence>
<dbReference type="InterPro" id="IPR036873">
    <property type="entry name" value="Rhodanese-like_dom_sf"/>
</dbReference>
<dbReference type="InterPro" id="IPR050229">
    <property type="entry name" value="GlpE_sulfurtransferase"/>
</dbReference>
<protein>
    <recommendedName>
        <fullName evidence="1">Rhodanese domain-containing protein</fullName>
    </recommendedName>
</protein>
<name>A0ABQ0SVG8_9BACL</name>
<dbReference type="PANTHER" id="PTHR43031">
    <property type="entry name" value="FAD-DEPENDENT OXIDOREDUCTASE"/>
    <property type="match status" value="1"/>
</dbReference>
<dbReference type="Pfam" id="PF00581">
    <property type="entry name" value="Rhodanese"/>
    <property type="match status" value="2"/>
</dbReference>
<keyword evidence="3" id="KW-1185">Reference proteome</keyword>
<dbReference type="EMBL" id="BJOD01000052">
    <property type="protein sequence ID" value="GED27862.1"/>
    <property type="molecule type" value="Genomic_DNA"/>
</dbReference>
<sequence>MPMGSIIKMFNWAMQYTDEEEFVHALLDGQPEPPKYFAVMKHVNKVGPALLRDLPAVTEETEAEKLKRWLAEGQQVVDTRSARAFAQGHVAGTVNIPFNKAFPNWAGWLVDYNRPVYFLTNPGELDELLQALRSVGIDNAAGVMDVNRILPEGVFELESYAEITPLEAARQVESGEVHVVDVRNLTEWQEGHIPNAQHIMLGTLPGRLDEIPEDKPILVQCRSGARSAIGASILQANGFKQVLNLSGGFVQWQKDGLESV</sequence>
<dbReference type="InterPro" id="IPR001763">
    <property type="entry name" value="Rhodanese-like_dom"/>
</dbReference>
<feature type="domain" description="Rhodanese" evidence="1">
    <location>
        <begin position="173"/>
        <end position="260"/>
    </location>
</feature>
<organism evidence="2 3">
    <name type="scientific">Brevibacillus agri</name>
    <dbReference type="NCBI Taxonomy" id="51101"/>
    <lineage>
        <taxon>Bacteria</taxon>
        <taxon>Bacillati</taxon>
        <taxon>Bacillota</taxon>
        <taxon>Bacilli</taxon>
        <taxon>Bacillales</taxon>
        <taxon>Paenibacillaceae</taxon>
        <taxon>Brevibacillus</taxon>
    </lineage>
</organism>
<reference evidence="2 3" key="1">
    <citation type="submission" date="2019-06" db="EMBL/GenBank/DDBJ databases">
        <title>Whole genome shotgun sequence of Brevibacillus agri NBRC 15538.</title>
        <authorList>
            <person name="Hosoyama A."/>
            <person name="Uohara A."/>
            <person name="Ohji S."/>
            <person name="Ichikawa N."/>
        </authorList>
    </citation>
    <scope>NUCLEOTIDE SEQUENCE [LARGE SCALE GENOMIC DNA]</scope>
    <source>
        <strain evidence="2 3">NBRC 15538</strain>
    </source>
</reference>
<dbReference type="CDD" id="cd00158">
    <property type="entry name" value="RHOD"/>
    <property type="match status" value="1"/>
</dbReference>
<accession>A0ABQ0SVG8</accession>
<dbReference type="PANTHER" id="PTHR43031:SF1">
    <property type="entry name" value="PYRIDINE NUCLEOTIDE-DISULPHIDE OXIDOREDUCTASE"/>
    <property type="match status" value="1"/>
</dbReference>
<dbReference type="PROSITE" id="PS50206">
    <property type="entry name" value="RHODANESE_3"/>
    <property type="match status" value="2"/>
</dbReference>
<dbReference type="SMART" id="SM00450">
    <property type="entry name" value="RHOD"/>
    <property type="match status" value="2"/>
</dbReference>
<gene>
    <name evidence="2" type="ORF">BAG01nite_39640</name>
</gene>
<dbReference type="Gene3D" id="3.40.250.10">
    <property type="entry name" value="Rhodanese-like domain"/>
    <property type="match status" value="2"/>
</dbReference>
<dbReference type="Proteomes" id="UP000317180">
    <property type="component" value="Unassembled WGS sequence"/>
</dbReference>
<comment type="caution">
    <text evidence="2">The sequence shown here is derived from an EMBL/GenBank/DDBJ whole genome shotgun (WGS) entry which is preliminary data.</text>
</comment>
<evidence type="ECO:0000259" key="1">
    <source>
        <dbReference type="PROSITE" id="PS50206"/>
    </source>
</evidence>
<dbReference type="SUPFAM" id="SSF52821">
    <property type="entry name" value="Rhodanese/Cell cycle control phosphatase"/>
    <property type="match status" value="2"/>
</dbReference>
<proteinExistence type="predicted"/>
<feature type="domain" description="Rhodanese" evidence="1">
    <location>
        <begin position="70"/>
        <end position="147"/>
    </location>
</feature>
<evidence type="ECO:0000313" key="3">
    <source>
        <dbReference type="Proteomes" id="UP000317180"/>
    </source>
</evidence>